<dbReference type="InterPro" id="IPR029058">
    <property type="entry name" value="AB_hydrolase_fold"/>
</dbReference>
<comment type="similarity">
    <text evidence="2">Belongs to the peptidase S9A family.</text>
</comment>
<evidence type="ECO:0000259" key="7">
    <source>
        <dbReference type="Pfam" id="PF00326"/>
    </source>
</evidence>
<protein>
    <recommendedName>
        <fullName evidence="3">prolyl oligopeptidase</fullName>
        <ecNumber evidence="3">3.4.21.26</ecNumber>
    </recommendedName>
</protein>
<proteinExistence type="inferred from homology"/>
<keyword evidence="5" id="KW-0378">Hydrolase</keyword>
<dbReference type="InterPro" id="IPR002471">
    <property type="entry name" value="Pept_S9_AS"/>
</dbReference>
<evidence type="ECO:0000256" key="3">
    <source>
        <dbReference type="ARBA" id="ARBA00011897"/>
    </source>
</evidence>
<organism evidence="9 10">
    <name type="scientific">Geothrix rubra</name>
    <dbReference type="NCBI Taxonomy" id="2927977"/>
    <lineage>
        <taxon>Bacteria</taxon>
        <taxon>Pseudomonadati</taxon>
        <taxon>Acidobacteriota</taxon>
        <taxon>Holophagae</taxon>
        <taxon>Holophagales</taxon>
        <taxon>Holophagaceae</taxon>
        <taxon>Geothrix</taxon>
    </lineage>
</organism>
<accession>A0ABQ5Q3K3</accession>
<evidence type="ECO:0000256" key="4">
    <source>
        <dbReference type="ARBA" id="ARBA00022670"/>
    </source>
</evidence>
<dbReference type="PRINTS" id="PR00862">
    <property type="entry name" value="PROLIGOPTASE"/>
</dbReference>
<reference evidence="9 10" key="1">
    <citation type="journal article" date="2023" name="Antonie Van Leeuwenhoek">
        <title>Mesoterricola silvestris gen. nov., sp. nov., Mesoterricola sediminis sp. nov., Geothrix oryzae sp. nov., Geothrix edaphica sp. nov., Geothrix rubra sp. nov., and Geothrix limicola sp. nov., six novel members of Acidobacteriota isolated from soils.</title>
        <authorList>
            <person name="Itoh H."/>
            <person name="Sugisawa Y."/>
            <person name="Mise K."/>
            <person name="Xu Z."/>
            <person name="Kuniyasu M."/>
            <person name="Ushijima N."/>
            <person name="Kawano K."/>
            <person name="Kobayashi E."/>
            <person name="Shiratori Y."/>
            <person name="Masuda Y."/>
            <person name="Senoo K."/>
        </authorList>
    </citation>
    <scope>NUCLEOTIDE SEQUENCE [LARGE SCALE GENOMIC DNA]</scope>
    <source>
        <strain evidence="9 10">Red803</strain>
    </source>
</reference>
<dbReference type="Gene3D" id="2.130.10.120">
    <property type="entry name" value="Prolyl oligopeptidase, N-terminal domain"/>
    <property type="match status" value="1"/>
</dbReference>
<keyword evidence="10" id="KW-1185">Reference proteome</keyword>
<evidence type="ECO:0000256" key="1">
    <source>
        <dbReference type="ARBA" id="ARBA00001070"/>
    </source>
</evidence>
<evidence type="ECO:0000259" key="8">
    <source>
        <dbReference type="Pfam" id="PF02897"/>
    </source>
</evidence>
<dbReference type="Proteomes" id="UP001165089">
    <property type="component" value="Unassembled WGS sequence"/>
</dbReference>
<dbReference type="InterPro" id="IPR001375">
    <property type="entry name" value="Peptidase_S9_cat"/>
</dbReference>
<evidence type="ECO:0000313" key="10">
    <source>
        <dbReference type="Proteomes" id="UP001165089"/>
    </source>
</evidence>
<comment type="caution">
    <text evidence="9">The sequence shown here is derived from an EMBL/GenBank/DDBJ whole genome shotgun (WGS) entry which is preliminary data.</text>
</comment>
<dbReference type="SUPFAM" id="SSF50993">
    <property type="entry name" value="Peptidase/esterase 'gauge' domain"/>
    <property type="match status" value="1"/>
</dbReference>
<dbReference type="InterPro" id="IPR023302">
    <property type="entry name" value="Pept_S9A_N"/>
</dbReference>
<dbReference type="Pfam" id="PF02897">
    <property type="entry name" value="Peptidase_S9_N"/>
    <property type="match status" value="1"/>
</dbReference>
<dbReference type="PANTHER" id="PTHR42881:SF2">
    <property type="entry name" value="PROLYL ENDOPEPTIDASE"/>
    <property type="match status" value="1"/>
</dbReference>
<keyword evidence="4" id="KW-0645">Protease</keyword>
<dbReference type="PANTHER" id="PTHR42881">
    <property type="entry name" value="PROLYL ENDOPEPTIDASE"/>
    <property type="match status" value="1"/>
</dbReference>
<gene>
    <name evidence="9" type="ORF">GETHPA_07310</name>
</gene>
<dbReference type="RefSeq" id="WP_285723039.1">
    <property type="nucleotide sequence ID" value="NZ_BSDD01000001.1"/>
</dbReference>
<dbReference type="InterPro" id="IPR051167">
    <property type="entry name" value="Prolyl_oligopep/macrocyclase"/>
</dbReference>
<name>A0ABQ5Q3K3_9BACT</name>
<feature type="domain" description="Peptidase S9 prolyl oligopeptidase catalytic" evidence="7">
    <location>
        <begin position="486"/>
        <end position="700"/>
    </location>
</feature>
<comment type="catalytic activity">
    <reaction evidence="1">
        <text>Hydrolysis of Pro-|-Xaa &gt;&gt; Ala-|-Xaa in oligopeptides.</text>
        <dbReference type="EC" id="3.4.21.26"/>
    </reaction>
</comment>
<dbReference type="Gene3D" id="3.40.50.1820">
    <property type="entry name" value="alpha/beta hydrolase"/>
    <property type="match status" value="1"/>
</dbReference>
<evidence type="ECO:0000256" key="2">
    <source>
        <dbReference type="ARBA" id="ARBA00005228"/>
    </source>
</evidence>
<evidence type="ECO:0000313" key="9">
    <source>
        <dbReference type="EMBL" id="GLH69198.1"/>
    </source>
</evidence>
<keyword evidence="6" id="KW-0720">Serine protease</keyword>
<dbReference type="SUPFAM" id="SSF53474">
    <property type="entry name" value="alpha/beta-Hydrolases"/>
    <property type="match status" value="1"/>
</dbReference>
<dbReference type="EMBL" id="BSDD01000001">
    <property type="protein sequence ID" value="GLH69198.1"/>
    <property type="molecule type" value="Genomic_DNA"/>
</dbReference>
<feature type="domain" description="Peptidase S9A N-terminal" evidence="8">
    <location>
        <begin position="23"/>
        <end position="429"/>
    </location>
</feature>
<dbReference type="InterPro" id="IPR002470">
    <property type="entry name" value="Peptidase_S9A"/>
</dbReference>
<sequence>MRFAPMVLALSTALSAQTPPAYPQTRKDAVVDDYFGTKVPDPYRWLEDDNSAETKAWVEAQNKVTFGYLEQIPERQAILARLTKLYDYEKYSAPFQQGGRYFFTYNKGLEPQAKLYWTQGLKGEPKVLLDPNTLSKDGTVALAGLSVTHDGTRIAYALAEAGSDWITWHVRDVASGKDLPDLIRWSKASGASWRRDGSGFYYSRYDAPKPGDALKGINQNHQVFFHKLGTSQAEDVLVYKRADHPDWYLGANVTDDGRWLVISAGKGTDPKTSLFIQDLSKPGTKVVPLLEAMDASYAVIGNDKDTFFVLTDKDAPRYRLVAIRPGHAQPAQWKTLIAEAKGRDVLDGVSFVGHQFVANWMHDAHTRITFHDLKGREAGELKLPALGTASGFGGERGDKETFYAFTSFTYPSAIYRYDFRTRKSEVFRAPKVDFDPAAYETKQVFYPSKDGTKIPMFLTYKKGLKLDGTNPTLLYGYGGFNISLTPSFSSTRVAWLEMGGVYAMANLRGGGEYGMDWYHAGRLQNKQNVFDDFIAAAEWLIREKYTSTPKLAIQGGSNGGLLVGACETQRPDLFGACLPAVGVMDMLRFHLFTLGWGWKSDYGSSETKEGFDTLIKYSPLQNIKPGVKYPPTLITTSDHDDRVVPAHSFKFAATMQADQAGPAPILIRIETRAGHGAGKPTDKILAEIADEYAFLVKNLHMTVR</sequence>
<evidence type="ECO:0000256" key="6">
    <source>
        <dbReference type="ARBA" id="ARBA00022825"/>
    </source>
</evidence>
<dbReference type="PROSITE" id="PS00708">
    <property type="entry name" value="PRO_ENDOPEP_SER"/>
    <property type="match status" value="1"/>
</dbReference>
<dbReference type="EC" id="3.4.21.26" evidence="3"/>
<evidence type="ECO:0000256" key="5">
    <source>
        <dbReference type="ARBA" id="ARBA00022801"/>
    </source>
</evidence>
<dbReference type="Pfam" id="PF00326">
    <property type="entry name" value="Peptidase_S9"/>
    <property type="match status" value="1"/>
</dbReference>